<keyword evidence="1" id="KW-0732">Signal</keyword>
<evidence type="ECO:0000313" key="4">
    <source>
        <dbReference type="RefSeq" id="XP_004696711.1"/>
    </source>
</evidence>
<sequence>MQLSQALLLLLLGAWAIPGSLGDQAVLTATAPQMDDEEKYSVHMPVHLRCDACRAVAYQMWKHLAEADAKLHTSEPRGQRELSESVYTDVLDRTCSQSWQGYGVQEVNHEKHFIGPGLSEGPKSLISMMVTGGPWPTRLTKTCLQYLGEHGEDRLYETHCQGGREALEAVLCGGSRGACWEKPAVTEKEL</sequence>
<dbReference type="GeneID" id="101643018"/>
<keyword evidence="3" id="KW-1185">Reference proteome</keyword>
<evidence type="ECO:0000259" key="2">
    <source>
        <dbReference type="Pfam" id="PF11938"/>
    </source>
</evidence>
<feature type="domain" description="DUF3456" evidence="2">
    <location>
        <begin position="49"/>
        <end position="179"/>
    </location>
</feature>
<evidence type="ECO:0000256" key="1">
    <source>
        <dbReference type="SAM" id="SignalP"/>
    </source>
</evidence>
<organism evidence="3 4">
    <name type="scientific">Echinops telfairi</name>
    <name type="common">Lesser hedgehog tenrec</name>
    <dbReference type="NCBI Taxonomy" id="9371"/>
    <lineage>
        <taxon>Eukaryota</taxon>
        <taxon>Metazoa</taxon>
        <taxon>Chordata</taxon>
        <taxon>Craniata</taxon>
        <taxon>Vertebrata</taxon>
        <taxon>Euteleostomi</taxon>
        <taxon>Mammalia</taxon>
        <taxon>Eutheria</taxon>
        <taxon>Afrotheria</taxon>
        <taxon>Tenrecidae</taxon>
        <taxon>Tenrecinae</taxon>
        <taxon>Echinops</taxon>
    </lineage>
</organism>
<protein>
    <submittedName>
        <fullName evidence="4">Marginal zone B- and B1-cell-specific protein</fullName>
    </submittedName>
</protein>
<accession>A0ABM0IC21</accession>
<reference evidence="4" key="1">
    <citation type="submission" date="2025-08" db="UniProtKB">
        <authorList>
            <consortium name="RefSeq"/>
        </authorList>
    </citation>
    <scope>IDENTIFICATION</scope>
</reference>
<dbReference type="PANTHER" id="PTHR15881">
    <property type="entry name" value="MARGINAL ZONE B- AND B1-CELL-SPECIFIC PROTEIN"/>
    <property type="match status" value="1"/>
</dbReference>
<gene>
    <name evidence="4" type="primary">MZB1</name>
</gene>
<evidence type="ECO:0000313" key="3">
    <source>
        <dbReference type="Proteomes" id="UP000694863"/>
    </source>
</evidence>
<name>A0ABM0IC21_ECHTE</name>
<proteinExistence type="predicted"/>
<feature type="signal peptide" evidence="1">
    <location>
        <begin position="1"/>
        <end position="22"/>
    </location>
</feature>
<dbReference type="Pfam" id="PF11938">
    <property type="entry name" value="DUF3456"/>
    <property type="match status" value="1"/>
</dbReference>
<dbReference type="InterPro" id="IPR021852">
    <property type="entry name" value="DUF3456"/>
</dbReference>
<dbReference type="PANTHER" id="PTHR15881:SF2">
    <property type="entry name" value="MARGINAL ZONE B- AND B1-CELL-SPECIFIC PROTEIN"/>
    <property type="match status" value="1"/>
</dbReference>
<dbReference type="Proteomes" id="UP000694863">
    <property type="component" value="Unplaced"/>
</dbReference>
<dbReference type="InterPro" id="IPR052682">
    <property type="entry name" value="MZB1"/>
</dbReference>
<dbReference type="RefSeq" id="XP_004696711.1">
    <property type="nucleotide sequence ID" value="XM_004696654.3"/>
</dbReference>
<feature type="chain" id="PRO_5045153330" evidence="1">
    <location>
        <begin position="23"/>
        <end position="190"/>
    </location>
</feature>